<feature type="transmembrane region" description="Helical" evidence="6">
    <location>
        <begin position="449"/>
        <end position="470"/>
    </location>
</feature>
<evidence type="ECO:0000313" key="7">
    <source>
        <dbReference type="EMBL" id="MBB2995989.1"/>
    </source>
</evidence>
<protein>
    <submittedName>
        <fullName evidence="7">O-antigen/teichoic acid export membrane protein</fullName>
    </submittedName>
</protein>
<reference evidence="7 8" key="1">
    <citation type="submission" date="2020-08" db="EMBL/GenBank/DDBJ databases">
        <title>Sequencing the genomes of 1000 actinobacteria strains.</title>
        <authorList>
            <person name="Klenk H.-P."/>
        </authorList>
    </citation>
    <scope>NUCLEOTIDE SEQUENCE [LARGE SCALE GENOMIC DNA]</scope>
    <source>
        <strain evidence="7 8">DSM 22826</strain>
    </source>
</reference>
<keyword evidence="2" id="KW-1003">Cell membrane</keyword>
<feature type="transmembrane region" description="Helical" evidence="6">
    <location>
        <begin position="301"/>
        <end position="321"/>
    </location>
</feature>
<dbReference type="InterPro" id="IPR050833">
    <property type="entry name" value="Poly_Biosynth_Transport"/>
</dbReference>
<feature type="transmembrane region" description="Helical" evidence="6">
    <location>
        <begin position="110"/>
        <end position="135"/>
    </location>
</feature>
<dbReference type="EMBL" id="JACHVS010000001">
    <property type="protein sequence ID" value="MBB2995989.1"/>
    <property type="molecule type" value="Genomic_DNA"/>
</dbReference>
<gene>
    <name evidence="7" type="ORF">E9229_002180</name>
</gene>
<feature type="transmembrane region" description="Helical" evidence="6">
    <location>
        <begin position="147"/>
        <end position="169"/>
    </location>
</feature>
<evidence type="ECO:0000256" key="6">
    <source>
        <dbReference type="SAM" id="Phobius"/>
    </source>
</evidence>
<feature type="transmembrane region" description="Helical" evidence="6">
    <location>
        <begin position="333"/>
        <end position="351"/>
    </location>
</feature>
<dbReference type="GO" id="GO:0005886">
    <property type="term" value="C:plasma membrane"/>
    <property type="evidence" value="ECO:0007669"/>
    <property type="project" value="UniProtKB-SubCell"/>
</dbReference>
<feature type="transmembrane region" description="Helical" evidence="6">
    <location>
        <begin position="29"/>
        <end position="57"/>
    </location>
</feature>
<feature type="transmembrane region" description="Helical" evidence="6">
    <location>
        <begin position="422"/>
        <end position="443"/>
    </location>
</feature>
<dbReference type="Pfam" id="PF01554">
    <property type="entry name" value="MatE"/>
    <property type="match status" value="1"/>
</dbReference>
<proteinExistence type="predicted"/>
<feature type="transmembrane region" description="Helical" evidence="6">
    <location>
        <begin position="363"/>
        <end position="386"/>
    </location>
</feature>
<evidence type="ECO:0000256" key="5">
    <source>
        <dbReference type="ARBA" id="ARBA00023136"/>
    </source>
</evidence>
<evidence type="ECO:0000256" key="4">
    <source>
        <dbReference type="ARBA" id="ARBA00022989"/>
    </source>
</evidence>
<dbReference type="GO" id="GO:0042910">
    <property type="term" value="F:xenobiotic transmembrane transporter activity"/>
    <property type="evidence" value="ECO:0007669"/>
    <property type="project" value="InterPro"/>
</dbReference>
<keyword evidence="8" id="KW-1185">Reference proteome</keyword>
<dbReference type="Proteomes" id="UP000523000">
    <property type="component" value="Unassembled WGS sequence"/>
</dbReference>
<dbReference type="PANTHER" id="PTHR30250">
    <property type="entry name" value="PST FAMILY PREDICTED COLANIC ACID TRANSPORTER"/>
    <property type="match status" value="1"/>
</dbReference>
<feature type="transmembrane region" description="Helical" evidence="6">
    <location>
        <begin position="392"/>
        <end position="410"/>
    </location>
</feature>
<dbReference type="InterPro" id="IPR002528">
    <property type="entry name" value="MATE_fam"/>
</dbReference>
<comment type="subcellular location">
    <subcellularLocation>
        <location evidence="1">Cell membrane</location>
        <topology evidence="1">Multi-pass membrane protein</topology>
    </subcellularLocation>
</comment>
<evidence type="ECO:0000256" key="2">
    <source>
        <dbReference type="ARBA" id="ARBA00022475"/>
    </source>
</evidence>
<evidence type="ECO:0000256" key="1">
    <source>
        <dbReference type="ARBA" id="ARBA00004651"/>
    </source>
</evidence>
<dbReference type="AlphaFoldDB" id="A0A839QIH4"/>
<keyword evidence="4 6" id="KW-1133">Transmembrane helix</keyword>
<keyword evidence="5 6" id="KW-0472">Membrane</keyword>
<feature type="transmembrane region" description="Helical" evidence="6">
    <location>
        <begin position="175"/>
        <end position="193"/>
    </location>
</feature>
<evidence type="ECO:0000313" key="8">
    <source>
        <dbReference type="Proteomes" id="UP000523000"/>
    </source>
</evidence>
<sequence>MLGAAIAAVLNFVLIVVVTQSFDPTTAGMLFSATSIFLIALSVSSLGTDAGLARFLLRFKSMNRQADMGPVVRIARIPVLICSLLLALLGIIFAPTISSLTGLGNNSGTTLTIVLMALLPIAALGDFSLAAARALGTFKSTVLSEKLLRPVLQPAGALLVALFSGGVLWLATSWAIPYVLSAFLSVFLFHQVFRPYRQVPMDVIPTPVPELRHEFWTFTWPRAVARISQAIIQRADIILVAALIGPAQAAVYTAATRFVALGQFGVNAIQQVLQPRFSQILALETAATAERVFKVATSWNMAVAWPLYVVAIIGVNHYLMIFGNGYDNPSARTVVLVMGLAMMFATAAGPLDTMLLMAGKSTVSLWISLIGLAFNIGLCLVFIPAFQILGAAMAWAVAIAVRNTLTFLSVRTLLGITPWSRGALLVSVSAITSFAIPLAPVALSGTDELLPFFLAFAVGCLCYLGFLWLCRRPLELSSFRDLRPRSASRQV</sequence>
<name>A0A839QIH4_9MICC</name>
<evidence type="ECO:0000256" key="3">
    <source>
        <dbReference type="ARBA" id="ARBA00022692"/>
    </source>
</evidence>
<keyword evidence="3 6" id="KW-0812">Transmembrane</keyword>
<organism evidence="7 8">
    <name type="scientific">Paeniglutamicibacter cryotolerans</name>
    <dbReference type="NCBI Taxonomy" id="670079"/>
    <lineage>
        <taxon>Bacteria</taxon>
        <taxon>Bacillati</taxon>
        <taxon>Actinomycetota</taxon>
        <taxon>Actinomycetes</taxon>
        <taxon>Micrococcales</taxon>
        <taxon>Micrococcaceae</taxon>
        <taxon>Paeniglutamicibacter</taxon>
    </lineage>
</organism>
<feature type="transmembrane region" description="Helical" evidence="6">
    <location>
        <begin position="77"/>
        <end position="98"/>
    </location>
</feature>
<dbReference type="PANTHER" id="PTHR30250:SF11">
    <property type="entry name" value="O-ANTIGEN TRANSPORTER-RELATED"/>
    <property type="match status" value="1"/>
</dbReference>
<dbReference type="GO" id="GO:0015297">
    <property type="term" value="F:antiporter activity"/>
    <property type="evidence" value="ECO:0007669"/>
    <property type="project" value="InterPro"/>
</dbReference>
<accession>A0A839QIH4</accession>
<comment type="caution">
    <text evidence="7">The sequence shown here is derived from an EMBL/GenBank/DDBJ whole genome shotgun (WGS) entry which is preliminary data.</text>
</comment>